<comment type="caution">
    <text evidence="9">The sequence shown here is derived from an EMBL/GenBank/DDBJ whole genome shotgun (WGS) entry which is preliminary data.</text>
</comment>
<keyword evidence="4 6" id="KW-0560">Oxidoreductase</keyword>
<dbReference type="SUPFAM" id="SSF51735">
    <property type="entry name" value="NAD(P)-binding Rossmann-fold domains"/>
    <property type="match status" value="1"/>
</dbReference>
<dbReference type="NCBIfam" id="TIGR00518">
    <property type="entry name" value="alaDH"/>
    <property type="match status" value="1"/>
</dbReference>
<dbReference type="InterPro" id="IPR008141">
    <property type="entry name" value="Ala_DH"/>
</dbReference>
<evidence type="ECO:0000259" key="8">
    <source>
        <dbReference type="SMART" id="SM01003"/>
    </source>
</evidence>
<sequence>MKHESISAFPAHRPYKLEQTMIIGVPKEIKNNEFRVAITAAGVHEFLTHGHTVLVERGAGLGSGITDEEYSIAGAEIVNEADDVWARADMVMKVKEPIKSEYHRFRKGLILFTYLHLAAEPELTKELINSGVTAIAYETVQEGRSLPLLAPMSEVAGRLSVQVGATSLMAPAGGKGVLMGGVPGVRPAKVVVLGAGVAGTNAAAMALGLGADVTILDININRLRELDALYQGRLKTVASNKYEIEKSVVDADLVIGSVLIPGAKAPKLVTNDLVARMKPGSVLVDIAVDQGGCFEDTHPTTHQEPTYKVHNTIFYCVANMPGAVPNTSTYALTNVTLRYAVSLANLGVKAAFDRDPALAAGLNIAAGHVAHHSVSEAHGLPLVADWHELVSA</sequence>
<dbReference type="PANTHER" id="PTHR42795:SF1">
    <property type="entry name" value="ALANINE DEHYDROGENASE"/>
    <property type="match status" value="1"/>
</dbReference>
<dbReference type="Pfam" id="PF05222">
    <property type="entry name" value="AlaDh_PNT_N"/>
    <property type="match status" value="1"/>
</dbReference>
<keyword evidence="10" id="KW-1185">Reference proteome</keyword>
<organism evidence="9 10">
    <name type="scientific">Pseudarthrobacter enclensis</name>
    <dbReference type="NCBI Taxonomy" id="993070"/>
    <lineage>
        <taxon>Bacteria</taxon>
        <taxon>Bacillati</taxon>
        <taxon>Actinomycetota</taxon>
        <taxon>Actinomycetes</taxon>
        <taxon>Micrococcales</taxon>
        <taxon>Micrococcaceae</taxon>
        <taxon>Pseudarthrobacter</taxon>
    </lineage>
</organism>
<comment type="pathway">
    <text evidence="1 6">Amino-acid degradation; L-alanine degradation via dehydrogenase pathway; NH(3) and pyruvate from L-alanine: step 1/1.</text>
</comment>
<dbReference type="Gene3D" id="3.40.50.720">
    <property type="entry name" value="NAD(P)-binding Rossmann-like Domain"/>
    <property type="match status" value="2"/>
</dbReference>
<comment type="function">
    <text evidence="6">Catalyzes the reversible reductive amination of pyruvate to L-alanine.</text>
</comment>
<evidence type="ECO:0000256" key="3">
    <source>
        <dbReference type="ARBA" id="ARBA00012897"/>
    </source>
</evidence>
<dbReference type="CDD" id="cd05305">
    <property type="entry name" value="L-AlaDH"/>
    <property type="match status" value="1"/>
</dbReference>
<evidence type="ECO:0000256" key="6">
    <source>
        <dbReference type="PIRNR" id="PIRNR000183"/>
    </source>
</evidence>
<comment type="similarity">
    <text evidence="2 6">Belongs to the AlaDH/PNT family.</text>
</comment>
<dbReference type="InterPro" id="IPR036291">
    <property type="entry name" value="NAD(P)-bd_dom_sf"/>
</dbReference>
<dbReference type="PANTHER" id="PTHR42795">
    <property type="entry name" value="ALANINE DEHYDROGENASE"/>
    <property type="match status" value="1"/>
</dbReference>
<evidence type="ECO:0000259" key="7">
    <source>
        <dbReference type="SMART" id="SM01002"/>
    </source>
</evidence>
<dbReference type="InterPro" id="IPR007698">
    <property type="entry name" value="AlaDH/PNT_NAD(H)-bd"/>
</dbReference>
<evidence type="ECO:0000256" key="1">
    <source>
        <dbReference type="ARBA" id="ARBA00005206"/>
    </source>
</evidence>
<dbReference type="PIRSF" id="PIRSF000183">
    <property type="entry name" value="Alanine_dh"/>
    <property type="match status" value="1"/>
</dbReference>
<dbReference type="Pfam" id="PF01262">
    <property type="entry name" value="AlaDh_PNT_C"/>
    <property type="match status" value="1"/>
</dbReference>
<dbReference type="Proteomes" id="UP001226577">
    <property type="component" value="Unassembled WGS sequence"/>
</dbReference>
<dbReference type="InterPro" id="IPR008143">
    <property type="entry name" value="Ala_DH/PNT_CS2"/>
</dbReference>
<dbReference type="EC" id="1.4.1.1" evidence="3 6"/>
<feature type="domain" description="Alanine dehydrogenase/pyridine nucleotide transhydrogenase NAD(H)-binding" evidence="7">
    <location>
        <begin position="168"/>
        <end position="316"/>
    </location>
</feature>
<accession>A0ABT9RVE0</accession>
<evidence type="ECO:0000313" key="9">
    <source>
        <dbReference type="EMBL" id="MDP9889192.1"/>
    </source>
</evidence>
<dbReference type="SUPFAM" id="SSF52283">
    <property type="entry name" value="Formate/glycerate dehydrogenase catalytic domain-like"/>
    <property type="match status" value="1"/>
</dbReference>
<evidence type="ECO:0000313" key="10">
    <source>
        <dbReference type="Proteomes" id="UP001226577"/>
    </source>
</evidence>
<dbReference type="SMART" id="SM01002">
    <property type="entry name" value="AlaDh_PNT_C"/>
    <property type="match status" value="1"/>
</dbReference>
<dbReference type="GO" id="GO:0000286">
    <property type="term" value="F:alanine dehydrogenase activity"/>
    <property type="evidence" value="ECO:0007669"/>
    <property type="project" value="UniProtKB-EC"/>
</dbReference>
<feature type="domain" description="Alanine dehydrogenase/pyridine nucleotide transhydrogenase N-terminal" evidence="8">
    <location>
        <begin position="24"/>
        <end position="156"/>
    </location>
</feature>
<evidence type="ECO:0000256" key="4">
    <source>
        <dbReference type="ARBA" id="ARBA00023002"/>
    </source>
</evidence>
<dbReference type="SMART" id="SM01003">
    <property type="entry name" value="AlaDh_PNT_N"/>
    <property type="match status" value="1"/>
</dbReference>
<evidence type="ECO:0000256" key="5">
    <source>
        <dbReference type="ARBA" id="ARBA00023027"/>
    </source>
</evidence>
<name>A0ABT9RVE0_9MICC</name>
<keyword evidence="5 6" id="KW-0520">NAD</keyword>
<dbReference type="EMBL" id="JAUSRE010000014">
    <property type="protein sequence ID" value="MDP9889192.1"/>
    <property type="molecule type" value="Genomic_DNA"/>
</dbReference>
<reference evidence="9 10" key="1">
    <citation type="submission" date="2023-07" db="EMBL/GenBank/DDBJ databases">
        <title>Sorghum-associated microbial communities from plants grown in Nebraska, USA.</title>
        <authorList>
            <person name="Schachtman D."/>
        </authorList>
    </citation>
    <scope>NUCLEOTIDE SEQUENCE [LARGE SCALE GENOMIC DNA]</scope>
    <source>
        <strain evidence="9 10">CC222</strain>
    </source>
</reference>
<proteinExistence type="inferred from homology"/>
<evidence type="ECO:0000256" key="2">
    <source>
        <dbReference type="ARBA" id="ARBA00005689"/>
    </source>
</evidence>
<comment type="catalytic activity">
    <reaction evidence="6">
        <text>L-alanine + NAD(+) + H2O = pyruvate + NH4(+) + NADH + H(+)</text>
        <dbReference type="Rhea" id="RHEA:18405"/>
        <dbReference type="ChEBI" id="CHEBI:15361"/>
        <dbReference type="ChEBI" id="CHEBI:15377"/>
        <dbReference type="ChEBI" id="CHEBI:15378"/>
        <dbReference type="ChEBI" id="CHEBI:28938"/>
        <dbReference type="ChEBI" id="CHEBI:57540"/>
        <dbReference type="ChEBI" id="CHEBI:57945"/>
        <dbReference type="ChEBI" id="CHEBI:57972"/>
        <dbReference type="EC" id="1.4.1.1"/>
    </reaction>
</comment>
<dbReference type="InterPro" id="IPR007886">
    <property type="entry name" value="AlaDH/PNT_N"/>
</dbReference>
<protein>
    <recommendedName>
        <fullName evidence="3 6">Alanine dehydrogenase</fullName>
        <ecNumber evidence="3 6">1.4.1.1</ecNumber>
    </recommendedName>
</protein>
<gene>
    <name evidence="9" type="ORF">J2X98_002797</name>
</gene>
<dbReference type="PROSITE" id="PS00837">
    <property type="entry name" value="ALADH_PNT_2"/>
    <property type="match status" value="1"/>
</dbReference>